<dbReference type="RefSeq" id="WP_108735533.1">
    <property type="nucleotide sequence ID" value="NZ_CP020919.1"/>
</dbReference>
<gene>
    <name evidence="1" type="ORF">FK004_00800</name>
</gene>
<dbReference type="Proteomes" id="UP000244677">
    <property type="component" value="Chromosome"/>
</dbReference>
<dbReference type="Gene3D" id="3.30.450.20">
    <property type="entry name" value="PAS domain"/>
    <property type="match status" value="1"/>
</dbReference>
<dbReference type="KEGG" id="fki:FK004_00800"/>
<protein>
    <submittedName>
        <fullName evidence="1">Uncharacterized protein</fullName>
    </submittedName>
</protein>
<dbReference type="AlphaFoldDB" id="A0A2S1LJC4"/>
<name>A0A2S1LJC4_9FLAO</name>
<sequence>MEINPITNLEDQFSFEPLDSQEKRSEVLEEVITMMQAYVKIEQSVAVLSDLAENKSYIFTGNFGSFFEMNSSELITIDSIWEEDIYQLIHPEDLFQRNLLELEFFNFLKTITPDQRLNYTTKCKIRTLNTKNGKTGQFDHLIPE</sequence>
<keyword evidence="2" id="KW-1185">Reference proteome</keyword>
<evidence type="ECO:0000313" key="2">
    <source>
        <dbReference type="Proteomes" id="UP000244677"/>
    </source>
</evidence>
<organism evidence="1 2">
    <name type="scientific">Flavobacterium kingsejongi</name>
    <dbReference type="NCBI Taxonomy" id="1678728"/>
    <lineage>
        <taxon>Bacteria</taxon>
        <taxon>Pseudomonadati</taxon>
        <taxon>Bacteroidota</taxon>
        <taxon>Flavobacteriia</taxon>
        <taxon>Flavobacteriales</taxon>
        <taxon>Flavobacteriaceae</taxon>
        <taxon>Flavobacterium</taxon>
    </lineage>
</organism>
<accession>A0A2S1LJC4</accession>
<dbReference type="OrthoDB" id="965844at2"/>
<evidence type="ECO:0000313" key="1">
    <source>
        <dbReference type="EMBL" id="AWG23862.1"/>
    </source>
</evidence>
<reference evidence="1 2" key="1">
    <citation type="submission" date="2017-04" db="EMBL/GenBank/DDBJ databases">
        <title>Complete genome sequence of Flavobacterium kingsejong AJ004.</title>
        <authorList>
            <person name="Lee P.C."/>
        </authorList>
    </citation>
    <scope>NUCLEOTIDE SEQUENCE [LARGE SCALE GENOMIC DNA]</scope>
    <source>
        <strain evidence="1 2">AJ004</strain>
    </source>
</reference>
<dbReference type="EMBL" id="CP020919">
    <property type="protein sequence ID" value="AWG23862.1"/>
    <property type="molecule type" value="Genomic_DNA"/>
</dbReference>
<proteinExistence type="predicted"/>